<keyword evidence="2" id="KW-1185">Reference proteome</keyword>
<sequence length="146" mass="16122">MNSLLGTTITKRANLKIQTLNSLASVYVSCELNKERPKKARQFETLDETDGDEVQEVDPSVQRVFEEENEAQIEEFDNQTVEDADPVDELTSLGPLKYLSSIIKMFESDAYFEAFPNAVDASGTSDSITSATSTAEVQHKSSESTS</sequence>
<organism evidence="1 2">
    <name type="scientific">Ambrosiozyma monospora</name>
    <name type="common">Yeast</name>
    <name type="synonym">Endomycopsis monosporus</name>
    <dbReference type="NCBI Taxonomy" id="43982"/>
    <lineage>
        <taxon>Eukaryota</taxon>
        <taxon>Fungi</taxon>
        <taxon>Dikarya</taxon>
        <taxon>Ascomycota</taxon>
        <taxon>Saccharomycotina</taxon>
        <taxon>Pichiomycetes</taxon>
        <taxon>Pichiales</taxon>
        <taxon>Pichiaceae</taxon>
        <taxon>Ambrosiozyma</taxon>
    </lineage>
</organism>
<dbReference type="EMBL" id="BSXS01001732">
    <property type="protein sequence ID" value="GME77087.1"/>
    <property type="molecule type" value="Genomic_DNA"/>
</dbReference>
<proteinExistence type="predicted"/>
<name>A0ACB5SYR6_AMBMO</name>
<evidence type="ECO:0000313" key="2">
    <source>
        <dbReference type="Proteomes" id="UP001165064"/>
    </source>
</evidence>
<protein>
    <submittedName>
        <fullName evidence="1">Unnamed protein product</fullName>
    </submittedName>
</protein>
<evidence type="ECO:0000313" key="1">
    <source>
        <dbReference type="EMBL" id="GME77087.1"/>
    </source>
</evidence>
<gene>
    <name evidence="1" type="ORF">Amon02_000288400</name>
</gene>
<reference evidence="1" key="1">
    <citation type="submission" date="2023-04" db="EMBL/GenBank/DDBJ databases">
        <title>Ambrosiozyma monospora NBRC 10751.</title>
        <authorList>
            <person name="Ichikawa N."/>
            <person name="Sato H."/>
            <person name="Tonouchi N."/>
        </authorList>
    </citation>
    <scope>NUCLEOTIDE SEQUENCE</scope>
    <source>
        <strain evidence="1">NBRC 10751</strain>
    </source>
</reference>
<comment type="caution">
    <text evidence="1">The sequence shown here is derived from an EMBL/GenBank/DDBJ whole genome shotgun (WGS) entry which is preliminary data.</text>
</comment>
<dbReference type="Proteomes" id="UP001165064">
    <property type="component" value="Unassembled WGS sequence"/>
</dbReference>
<accession>A0ACB5SYR6</accession>